<dbReference type="PANTHER" id="PTHR22870">
    <property type="entry name" value="REGULATOR OF CHROMOSOME CONDENSATION"/>
    <property type="match status" value="1"/>
</dbReference>
<feature type="repeat" description="RCC1" evidence="2">
    <location>
        <begin position="142"/>
        <end position="195"/>
    </location>
</feature>
<feature type="repeat" description="RCC1" evidence="2">
    <location>
        <begin position="196"/>
        <end position="247"/>
    </location>
</feature>
<protein>
    <submittedName>
        <fullName evidence="5">Rcc1 and btb domain-containing protein 1</fullName>
    </submittedName>
</protein>
<feature type="repeat" description="RCC1" evidence="2">
    <location>
        <begin position="542"/>
        <end position="590"/>
    </location>
</feature>
<feature type="repeat" description="RCC1" evidence="2">
    <location>
        <begin position="466"/>
        <end position="541"/>
    </location>
</feature>
<dbReference type="PROSITE" id="PS00626">
    <property type="entry name" value="RCC1_2"/>
    <property type="match status" value="3"/>
</dbReference>
<feature type="repeat" description="RCC1" evidence="2">
    <location>
        <begin position="352"/>
        <end position="403"/>
    </location>
</feature>
<accession>A0A0J7NDV5</accession>
<keyword evidence="6" id="KW-1185">Reference proteome</keyword>
<dbReference type="PANTHER" id="PTHR22870:SF408">
    <property type="entry name" value="OS09G0560450 PROTEIN"/>
    <property type="match status" value="1"/>
</dbReference>
<evidence type="ECO:0000313" key="5">
    <source>
        <dbReference type="EMBL" id="KMQ90700.1"/>
    </source>
</evidence>
<name>A0A0J7NDV5_LASNI</name>
<dbReference type="Proteomes" id="UP000036403">
    <property type="component" value="Unassembled WGS sequence"/>
</dbReference>
<dbReference type="Gene3D" id="2.130.10.30">
    <property type="entry name" value="Regulator of chromosome condensation 1/beta-lactamase-inhibitor protein II"/>
    <property type="match status" value="3"/>
</dbReference>
<feature type="compositionally biased region" description="Basic and acidic residues" evidence="3">
    <location>
        <begin position="12"/>
        <end position="33"/>
    </location>
</feature>
<feature type="compositionally biased region" description="Polar residues" evidence="3">
    <location>
        <begin position="1"/>
        <end position="11"/>
    </location>
</feature>
<reference evidence="5 6" key="1">
    <citation type="submission" date="2015-04" db="EMBL/GenBank/DDBJ databases">
        <title>Lasius niger genome sequencing.</title>
        <authorList>
            <person name="Konorov E.A."/>
            <person name="Nikitin M.A."/>
            <person name="Kirill M.V."/>
            <person name="Chang P."/>
        </authorList>
    </citation>
    <scope>NUCLEOTIDE SEQUENCE [LARGE SCALE GENOMIC DNA]</scope>
    <source>
        <tissue evidence="5">Whole</tissue>
    </source>
</reference>
<proteinExistence type="predicted"/>
<dbReference type="AlphaFoldDB" id="A0A0J7NDV5"/>
<feature type="repeat" description="RCC1" evidence="2">
    <location>
        <begin position="289"/>
        <end position="351"/>
    </location>
</feature>
<dbReference type="PaxDb" id="67767-A0A0J7NDV5"/>
<keyword evidence="1" id="KW-0677">Repeat</keyword>
<organism evidence="5 6">
    <name type="scientific">Lasius niger</name>
    <name type="common">Black garden ant</name>
    <dbReference type="NCBI Taxonomy" id="67767"/>
    <lineage>
        <taxon>Eukaryota</taxon>
        <taxon>Metazoa</taxon>
        <taxon>Ecdysozoa</taxon>
        <taxon>Arthropoda</taxon>
        <taxon>Hexapoda</taxon>
        <taxon>Insecta</taxon>
        <taxon>Pterygota</taxon>
        <taxon>Neoptera</taxon>
        <taxon>Endopterygota</taxon>
        <taxon>Hymenoptera</taxon>
        <taxon>Apocrita</taxon>
        <taxon>Aculeata</taxon>
        <taxon>Formicoidea</taxon>
        <taxon>Formicidae</taxon>
        <taxon>Formicinae</taxon>
        <taxon>Lasius</taxon>
        <taxon>Lasius</taxon>
    </lineage>
</organism>
<dbReference type="InterPro" id="IPR000408">
    <property type="entry name" value="Reg_chr_condens"/>
</dbReference>
<evidence type="ECO:0000313" key="6">
    <source>
        <dbReference type="Proteomes" id="UP000036403"/>
    </source>
</evidence>
<dbReference type="SUPFAM" id="SSF50985">
    <property type="entry name" value="RCC1/BLIP-II"/>
    <property type="match status" value="2"/>
</dbReference>
<sequence>MSTLSEKSLCTSEDKEAQKRSSETRAIEKEEGQNDKRRNVPFHLLKVIYSPDFRHWPILSLLNPEFTMQIRMVMVYGNWGSRTLIVTRDKNVYTLDYNKDNHLQTGNTHVGFYPKKIEELCGKNIKTFARNSNYVLALTEEGEVYSWNFVDERESFLGLRIPVQLTRPTRVAGLSEKCVVDIACGSHHSLALTSDGEVYVWGDDSYRHVDMCMINVDLPRQVKHELEGKKIVHIACGSKFNMVVTDNGKLYSWGNNEISIDSSPHFITSDNLLFDSVTTFPCDQSEEIHYLFSRGITTVSDKAIAQFGSKTTSNNVWQKCYTYPCEITAFSDKAIVKVACGFEHTLALTDEGKVYAWGKNDKGQVGVNNNLEISAPVMVNVSEMEKVLDIAAYGNLSVAVGSDKTVYVWGDCFGKVYSSREHYGVGNDTIIFGDNLTWKMKPEFEGKKVVSIACGSMFNMVITDEGKLYGWGDNEEGQIADDPIPYFVVSDPQFGGVQALYSYDQSEKKHYMCFHEITVTDGKTIVKVTCGFEHTLALTDEGKLYAWGKNDNGQLGVNERTFFDPIMVNLPEKVIDIAAYGNLSIAIVSNKTVYVWGDCFGQNITAPIPTGFSRIYDALAYSKSYYVMQKPLTVTTTDDYEYVEEASNILKSLEAAFDDLVRLRVTFFLYALCRIMC</sequence>
<evidence type="ECO:0000256" key="2">
    <source>
        <dbReference type="PROSITE-ProRule" id="PRU00235"/>
    </source>
</evidence>
<gene>
    <name evidence="5" type="ORF">RF55_9515</name>
</gene>
<feature type="region of interest" description="Disordered" evidence="3">
    <location>
        <begin position="1"/>
        <end position="33"/>
    </location>
</feature>
<dbReference type="STRING" id="67767.A0A0J7NDV5"/>
<dbReference type="Pfam" id="PF13540">
    <property type="entry name" value="RCC1_2"/>
    <property type="match status" value="2"/>
</dbReference>
<dbReference type="EMBL" id="LBMM01006322">
    <property type="protein sequence ID" value="KMQ90700.1"/>
    <property type="molecule type" value="Genomic_DNA"/>
</dbReference>
<dbReference type="InterPro" id="IPR058923">
    <property type="entry name" value="RCC1-like_dom"/>
</dbReference>
<dbReference type="InterPro" id="IPR009091">
    <property type="entry name" value="RCC1/BLIP-II"/>
</dbReference>
<dbReference type="Pfam" id="PF25390">
    <property type="entry name" value="WD40_RLD"/>
    <property type="match status" value="1"/>
</dbReference>
<comment type="caution">
    <text evidence="5">The sequence shown here is derived from an EMBL/GenBank/DDBJ whole genome shotgun (WGS) entry which is preliminary data.</text>
</comment>
<evidence type="ECO:0000256" key="1">
    <source>
        <dbReference type="ARBA" id="ARBA00022737"/>
    </source>
</evidence>
<dbReference type="PRINTS" id="PR00633">
    <property type="entry name" value="RCCNDNSATION"/>
</dbReference>
<evidence type="ECO:0000256" key="3">
    <source>
        <dbReference type="SAM" id="MobiDB-lite"/>
    </source>
</evidence>
<dbReference type="PROSITE" id="PS50012">
    <property type="entry name" value="RCC1_3"/>
    <property type="match status" value="6"/>
</dbReference>
<dbReference type="OrthoDB" id="10256179at2759"/>
<feature type="domain" description="RCC1-like" evidence="4">
    <location>
        <begin position="319"/>
        <end position="598"/>
    </location>
</feature>
<evidence type="ECO:0000259" key="4">
    <source>
        <dbReference type="Pfam" id="PF25390"/>
    </source>
</evidence>
<dbReference type="InterPro" id="IPR051210">
    <property type="entry name" value="Ub_ligase/GEF_domain"/>
</dbReference>